<proteinExistence type="predicted"/>
<reference evidence="2 3" key="1">
    <citation type="submission" date="2023-10" db="EMBL/GenBank/DDBJ databases">
        <authorList>
            <person name="Maclean D."/>
            <person name="Macfadyen A."/>
        </authorList>
    </citation>
    <scope>NUCLEOTIDE SEQUENCE [LARGE SCALE GENOMIC DNA]</scope>
</reference>
<keyword evidence="3" id="KW-1185">Reference proteome</keyword>
<comment type="caution">
    <text evidence="2">The sequence shown here is derived from an EMBL/GenBank/DDBJ whole genome shotgun (WGS) entry which is preliminary data.</text>
</comment>
<dbReference type="AlphaFoldDB" id="A0AAV1I851"/>
<gene>
    <name evidence="2" type="ORF">CVIRNUC_006097</name>
</gene>
<name>A0AAV1I851_9CHLO</name>
<dbReference type="EMBL" id="CAUYUE010000007">
    <property type="protein sequence ID" value="CAK0782902.1"/>
    <property type="molecule type" value="Genomic_DNA"/>
</dbReference>
<accession>A0AAV1I851</accession>
<evidence type="ECO:0000313" key="2">
    <source>
        <dbReference type="EMBL" id="CAK0782902.1"/>
    </source>
</evidence>
<evidence type="ECO:0000256" key="1">
    <source>
        <dbReference type="SAM" id="MobiDB-lite"/>
    </source>
</evidence>
<sequence length="205" mass="22200">MLVSRRGEDVRSTLKLSLDDRLSDSKSPGQDGQGVTHEGDVRRECTASIALSMLLLLKQHLKSAYSMPPERIASFNPGIPDSRKTEERQGVAPAPADLDMLATLRLDACSSPDLMREQYRVFKQLMKGDACDYGDGLSTVRKGSKRMAEHVAHADEATPGQATPLDATPAAMHETGRFSHMQHANGHSTAGTVLCTHVDETAPCC</sequence>
<evidence type="ECO:0000313" key="3">
    <source>
        <dbReference type="Proteomes" id="UP001314263"/>
    </source>
</evidence>
<feature type="region of interest" description="Disordered" evidence="1">
    <location>
        <begin position="19"/>
        <end position="40"/>
    </location>
</feature>
<organism evidence="2 3">
    <name type="scientific">Coccomyxa viridis</name>
    <dbReference type="NCBI Taxonomy" id="1274662"/>
    <lineage>
        <taxon>Eukaryota</taxon>
        <taxon>Viridiplantae</taxon>
        <taxon>Chlorophyta</taxon>
        <taxon>core chlorophytes</taxon>
        <taxon>Trebouxiophyceae</taxon>
        <taxon>Trebouxiophyceae incertae sedis</taxon>
        <taxon>Coccomyxaceae</taxon>
        <taxon>Coccomyxa</taxon>
    </lineage>
</organism>
<dbReference type="Proteomes" id="UP001314263">
    <property type="component" value="Unassembled WGS sequence"/>
</dbReference>
<protein>
    <submittedName>
        <fullName evidence="2">Uncharacterized protein</fullName>
    </submittedName>
</protein>